<name>A0A1H4PEJ4_9BACT</name>
<dbReference type="InterPro" id="IPR025326">
    <property type="entry name" value="DUF4232"/>
</dbReference>
<accession>A0A1H4PEJ4</accession>
<dbReference type="Pfam" id="PF14016">
    <property type="entry name" value="DUF4232"/>
    <property type="match status" value="1"/>
</dbReference>
<dbReference type="AlphaFoldDB" id="A0A1H4PEJ4"/>
<protein>
    <recommendedName>
        <fullName evidence="1">DUF4232 domain-containing protein</fullName>
    </recommendedName>
</protein>
<proteinExistence type="predicted"/>
<dbReference type="Proteomes" id="UP000182409">
    <property type="component" value="Unassembled WGS sequence"/>
</dbReference>
<dbReference type="EMBL" id="FNSD01000001">
    <property type="protein sequence ID" value="SEC05847.1"/>
    <property type="molecule type" value="Genomic_DNA"/>
</dbReference>
<evidence type="ECO:0000313" key="2">
    <source>
        <dbReference type="EMBL" id="SEC05847.1"/>
    </source>
</evidence>
<organism evidence="2 3">
    <name type="scientific">Terriglobus roseus</name>
    <dbReference type="NCBI Taxonomy" id="392734"/>
    <lineage>
        <taxon>Bacteria</taxon>
        <taxon>Pseudomonadati</taxon>
        <taxon>Acidobacteriota</taxon>
        <taxon>Terriglobia</taxon>
        <taxon>Terriglobales</taxon>
        <taxon>Acidobacteriaceae</taxon>
        <taxon>Terriglobus</taxon>
    </lineage>
</organism>
<sequence length="240" mass="25199">MLSGSFFASDNDPRCPASLLFCMRSVRRRSHPPLEYVTWGVRIQGVMRNVCSIVMLSTVALLAPLVGCSAGSTNAARTAKRAEAQPSPAATVDCSAGDVTLSFDGRNGDYTGMSHDGALLVLRNTSSKTCRVPKRPQITLTDATGKPVAAKANVPPGMHPGPVLVPVALAPGASAQGSLRWVMGPVYDRNTCVDTAHAAITLPGGTVAADLRAHLCGQTGSPMEYEQEWLQLSTAAKEQP</sequence>
<evidence type="ECO:0000313" key="3">
    <source>
        <dbReference type="Proteomes" id="UP000182409"/>
    </source>
</evidence>
<feature type="domain" description="DUF4232" evidence="1">
    <location>
        <begin position="94"/>
        <end position="216"/>
    </location>
</feature>
<reference evidence="2 3" key="1">
    <citation type="submission" date="2016-10" db="EMBL/GenBank/DDBJ databases">
        <authorList>
            <person name="de Groot N.N."/>
        </authorList>
    </citation>
    <scope>NUCLEOTIDE SEQUENCE [LARGE SCALE GENOMIC DNA]</scope>
    <source>
        <strain evidence="2 3">AB35.6</strain>
    </source>
</reference>
<gene>
    <name evidence="2" type="ORF">SAMN05443244_2538</name>
</gene>
<evidence type="ECO:0000259" key="1">
    <source>
        <dbReference type="Pfam" id="PF14016"/>
    </source>
</evidence>
<dbReference type="OrthoDB" id="26727at2"/>